<keyword evidence="2" id="KW-1185">Reference proteome</keyword>
<dbReference type="RefSeq" id="WP_050431186.1">
    <property type="nucleotide sequence ID" value="NZ_CP012159.1"/>
</dbReference>
<dbReference type="EMBL" id="CP012159">
    <property type="protein sequence ID" value="AKT39036.1"/>
    <property type="molecule type" value="Genomic_DNA"/>
</dbReference>
<dbReference type="CDD" id="cd06154">
    <property type="entry name" value="YjgF_YER057c_UK114_like_6"/>
    <property type="match status" value="1"/>
</dbReference>
<reference evidence="1 2" key="1">
    <citation type="submission" date="2015-07" db="EMBL/GenBank/DDBJ databases">
        <title>Genome analysis of myxobacterium Chondromyces crocatus Cm c5 reveals a high potential for natural compound synthesis and the genetic basis for the loss of fruiting body formation.</title>
        <authorList>
            <person name="Zaburannyi N."/>
            <person name="Bunk B."/>
            <person name="Maier J."/>
            <person name="Overmann J."/>
            <person name="Mueller R."/>
        </authorList>
    </citation>
    <scope>NUCLEOTIDE SEQUENCE [LARGE SCALE GENOMIC DNA]</scope>
    <source>
        <strain evidence="1 2">Cm c5</strain>
    </source>
</reference>
<dbReference type="SUPFAM" id="SSF55298">
    <property type="entry name" value="YjgF-like"/>
    <property type="match status" value="1"/>
</dbReference>
<dbReference type="PANTHER" id="PTHR43857:SF1">
    <property type="entry name" value="YJGH FAMILY PROTEIN"/>
    <property type="match status" value="1"/>
</dbReference>
<accession>A0A0K1EDU0</accession>
<dbReference type="KEGG" id="ccro:CMC5_031820"/>
<evidence type="ECO:0000313" key="2">
    <source>
        <dbReference type="Proteomes" id="UP000067626"/>
    </source>
</evidence>
<dbReference type="InterPro" id="IPR035959">
    <property type="entry name" value="RutC-like_sf"/>
</dbReference>
<protein>
    <submittedName>
        <fullName evidence="1">Uncharacterized protein</fullName>
    </submittedName>
</protein>
<dbReference type="InterPro" id="IPR006175">
    <property type="entry name" value="YjgF/YER057c/UK114"/>
</dbReference>
<dbReference type="OrthoDB" id="9808943at2"/>
<dbReference type="AlphaFoldDB" id="A0A0K1EDU0"/>
<gene>
    <name evidence="1" type="ORF">CMC5_031820</name>
</gene>
<proteinExistence type="predicted"/>
<name>A0A0K1EDU0_CHOCO</name>
<dbReference type="Gene3D" id="3.30.1330.40">
    <property type="entry name" value="RutC-like"/>
    <property type="match status" value="1"/>
</dbReference>
<dbReference type="Proteomes" id="UP000067626">
    <property type="component" value="Chromosome"/>
</dbReference>
<dbReference type="STRING" id="52.CMC5_031820"/>
<dbReference type="Pfam" id="PF01042">
    <property type="entry name" value="Ribonuc_L-PSP"/>
    <property type="match status" value="1"/>
</dbReference>
<sequence length="133" mass="14520">MSFERVFSGAPWEAKVSYCRAVRAGHHVYVSGSAPITNEGTVYAPGDAEAQAARCLEIIEEALRKLGLDRRAIVRTRMFVTDIDRWEAFGRAHGAFFAACPPATSMVQVSRLIDPAMLIEIEADAVALPEQAP</sequence>
<dbReference type="PANTHER" id="PTHR43857">
    <property type="entry name" value="BLR7761 PROTEIN"/>
    <property type="match status" value="1"/>
</dbReference>
<organism evidence="1 2">
    <name type="scientific">Chondromyces crocatus</name>
    <dbReference type="NCBI Taxonomy" id="52"/>
    <lineage>
        <taxon>Bacteria</taxon>
        <taxon>Pseudomonadati</taxon>
        <taxon>Myxococcota</taxon>
        <taxon>Polyangia</taxon>
        <taxon>Polyangiales</taxon>
        <taxon>Polyangiaceae</taxon>
        <taxon>Chondromyces</taxon>
    </lineage>
</organism>
<evidence type="ECO:0000313" key="1">
    <source>
        <dbReference type="EMBL" id="AKT39036.1"/>
    </source>
</evidence>